<gene>
    <name evidence="1" type="ORF">TNCT_256081</name>
</gene>
<proteinExistence type="predicted"/>
<dbReference type="EMBL" id="BMAO01002571">
    <property type="protein sequence ID" value="GFQ81732.1"/>
    <property type="molecule type" value="Genomic_DNA"/>
</dbReference>
<dbReference type="AlphaFoldDB" id="A0A8X6FJZ6"/>
<dbReference type="Proteomes" id="UP000887116">
    <property type="component" value="Unassembled WGS sequence"/>
</dbReference>
<protein>
    <submittedName>
        <fullName evidence="1">Uncharacterized protein</fullName>
    </submittedName>
</protein>
<evidence type="ECO:0000313" key="2">
    <source>
        <dbReference type="Proteomes" id="UP000887116"/>
    </source>
</evidence>
<keyword evidence="2" id="KW-1185">Reference proteome</keyword>
<organism evidence="1 2">
    <name type="scientific">Trichonephila clavata</name>
    <name type="common">Joro spider</name>
    <name type="synonym">Nephila clavata</name>
    <dbReference type="NCBI Taxonomy" id="2740835"/>
    <lineage>
        <taxon>Eukaryota</taxon>
        <taxon>Metazoa</taxon>
        <taxon>Ecdysozoa</taxon>
        <taxon>Arthropoda</taxon>
        <taxon>Chelicerata</taxon>
        <taxon>Arachnida</taxon>
        <taxon>Araneae</taxon>
        <taxon>Araneomorphae</taxon>
        <taxon>Entelegynae</taxon>
        <taxon>Araneoidea</taxon>
        <taxon>Nephilidae</taxon>
        <taxon>Trichonephila</taxon>
    </lineage>
</organism>
<reference evidence="1" key="1">
    <citation type="submission" date="2020-07" db="EMBL/GenBank/DDBJ databases">
        <title>Multicomponent nature underlies the extraordinary mechanical properties of spider dragline silk.</title>
        <authorList>
            <person name="Kono N."/>
            <person name="Nakamura H."/>
            <person name="Mori M."/>
            <person name="Yoshida Y."/>
            <person name="Ohtoshi R."/>
            <person name="Malay A.D."/>
            <person name="Moran D.A.P."/>
            <person name="Tomita M."/>
            <person name="Numata K."/>
            <person name="Arakawa K."/>
        </authorList>
    </citation>
    <scope>NUCLEOTIDE SEQUENCE</scope>
</reference>
<evidence type="ECO:0000313" key="1">
    <source>
        <dbReference type="EMBL" id="GFQ81732.1"/>
    </source>
</evidence>
<name>A0A8X6FJZ6_TRICU</name>
<sequence>MSLASFVLLPSGSKSIHLGNRAFNEPTVENSFLICSSSSMQIGSFLTSMFTVLSETSVFYHINIEEN</sequence>
<accession>A0A8X6FJZ6</accession>
<comment type="caution">
    <text evidence="1">The sequence shown here is derived from an EMBL/GenBank/DDBJ whole genome shotgun (WGS) entry which is preliminary data.</text>
</comment>